<dbReference type="Proteomes" id="UP000636479">
    <property type="component" value="Unassembled WGS sequence"/>
</dbReference>
<evidence type="ECO:0000259" key="5">
    <source>
        <dbReference type="PROSITE" id="PS50865"/>
    </source>
</evidence>
<dbReference type="GeneID" id="59352307"/>
<proteinExistence type="predicted"/>
<dbReference type="GO" id="GO:0008270">
    <property type="term" value="F:zinc ion binding"/>
    <property type="evidence" value="ECO:0007669"/>
    <property type="project" value="UniProtKB-KW"/>
</dbReference>
<gene>
    <name evidence="6" type="ORF">MIND_01334400</name>
</gene>
<dbReference type="EMBL" id="JACAZF010000015">
    <property type="protein sequence ID" value="KAF7290209.1"/>
    <property type="molecule type" value="Genomic_DNA"/>
</dbReference>
<reference evidence="6" key="1">
    <citation type="submission" date="2020-05" db="EMBL/GenBank/DDBJ databases">
        <title>Mycena genomes resolve the evolution of fungal bioluminescence.</title>
        <authorList>
            <person name="Tsai I.J."/>
        </authorList>
    </citation>
    <scope>NUCLEOTIDE SEQUENCE</scope>
    <source>
        <strain evidence="6">171206Taipei</strain>
    </source>
</reference>
<keyword evidence="3" id="KW-0862">Zinc</keyword>
<evidence type="ECO:0000313" key="6">
    <source>
        <dbReference type="EMBL" id="KAF7290209.1"/>
    </source>
</evidence>
<name>A0A8H6RZK0_9AGAR</name>
<dbReference type="OrthoDB" id="5231159at2759"/>
<dbReference type="Gene3D" id="6.10.140.2220">
    <property type="match status" value="1"/>
</dbReference>
<keyword evidence="7" id="KW-1185">Reference proteome</keyword>
<feature type="domain" description="MYND-type" evidence="5">
    <location>
        <begin position="24"/>
        <end position="65"/>
    </location>
</feature>
<organism evidence="6 7">
    <name type="scientific">Mycena indigotica</name>
    <dbReference type="NCBI Taxonomy" id="2126181"/>
    <lineage>
        <taxon>Eukaryota</taxon>
        <taxon>Fungi</taxon>
        <taxon>Dikarya</taxon>
        <taxon>Basidiomycota</taxon>
        <taxon>Agaricomycotina</taxon>
        <taxon>Agaricomycetes</taxon>
        <taxon>Agaricomycetidae</taxon>
        <taxon>Agaricales</taxon>
        <taxon>Marasmiineae</taxon>
        <taxon>Mycenaceae</taxon>
        <taxon>Mycena</taxon>
    </lineage>
</organism>
<comment type="caution">
    <text evidence="6">The sequence shown here is derived from an EMBL/GenBank/DDBJ whole genome shotgun (WGS) entry which is preliminary data.</text>
</comment>
<dbReference type="PROSITE" id="PS50865">
    <property type="entry name" value="ZF_MYND_2"/>
    <property type="match status" value="1"/>
</dbReference>
<dbReference type="InterPro" id="IPR002893">
    <property type="entry name" value="Znf_MYND"/>
</dbReference>
<dbReference type="Pfam" id="PF01753">
    <property type="entry name" value="zf-MYND"/>
    <property type="match status" value="1"/>
</dbReference>
<keyword evidence="2 4" id="KW-0863">Zinc-finger</keyword>
<dbReference type="RefSeq" id="XP_037213787.1">
    <property type="nucleotide sequence ID" value="XM_037369791.1"/>
</dbReference>
<evidence type="ECO:0000256" key="3">
    <source>
        <dbReference type="ARBA" id="ARBA00022833"/>
    </source>
</evidence>
<dbReference type="SUPFAM" id="SSF144232">
    <property type="entry name" value="HIT/MYND zinc finger-like"/>
    <property type="match status" value="1"/>
</dbReference>
<accession>A0A8H6RZK0</accession>
<dbReference type="AlphaFoldDB" id="A0A8H6RZK0"/>
<evidence type="ECO:0000256" key="1">
    <source>
        <dbReference type="ARBA" id="ARBA00022723"/>
    </source>
</evidence>
<keyword evidence="1" id="KW-0479">Metal-binding</keyword>
<protein>
    <submittedName>
        <fullName evidence="6">MYND-type domain-containing protein</fullName>
    </submittedName>
</protein>
<evidence type="ECO:0000313" key="7">
    <source>
        <dbReference type="Proteomes" id="UP000636479"/>
    </source>
</evidence>
<evidence type="ECO:0000256" key="2">
    <source>
        <dbReference type="ARBA" id="ARBA00022771"/>
    </source>
</evidence>
<sequence length="288" mass="33269">MSRAMQMKFTTASKGDSYDKMTHCNNCLIEPPKGRPFMRCAACKEASFCSKECQKEAWPTHKGFCQMRKNTVASMAHVPSSPNFPPFAIRKRLLTDFIEVHECSFQSSWYSAIHTAGGMDSFPYDSRGLRIYLKYNPACQENPAIAYTLLAHEWFDDAADRAALMAKGFAGLEEQMKRVFAGRPGFRGWFRVYFRIEDHQVQESYPQEHALDPMGLTLERINAQRKHHPQWFERVQKVVADGLVKRALNENDAVMRMGRMRLKKDKWVWEPLSDRELEASGQPKDLLF</sequence>
<evidence type="ECO:0000256" key="4">
    <source>
        <dbReference type="PROSITE-ProRule" id="PRU00134"/>
    </source>
</evidence>